<gene>
    <name evidence="2" type="ORF">WMSIL1_LOCUS12440</name>
</gene>
<dbReference type="SUPFAM" id="SSF50182">
    <property type="entry name" value="Sm-like ribonucleoproteins"/>
    <property type="match status" value="1"/>
</dbReference>
<accession>A0A564Z475</accession>
<feature type="domain" description="Lsm14-like N-terminal" evidence="1">
    <location>
        <begin position="6"/>
        <end position="91"/>
    </location>
</feature>
<keyword evidence="3" id="KW-1185">Reference proteome</keyword>
<evidence type="ECO:0000259" key="1">
    <source>
        <dbReference type="SMART" id="SM01271"/>
    </source>
</evidence>
<dbReference type="AlphaFoldDB" id="A0A564Z475"/>
<dbReference type="EMBL" id="CABIJS010000632">
    <property type="protein sequence ID" value="VUZ54305.1"/>
    <property type="molecule type" value="Genomic_DNA"/>
</dbReference>
<dbReference type="InterPro" id="IPR025609">
    <property type="entry name" value="Lsm14-like_N"/>
</dbReference>
<sequence length="100" mass="11343">MYNYFENKITHIISRSGLGYVGKLHSIDTKHNTVTLSKVRVVNNSNGDQISSQVYDIVIFRGVDMQDVFVREPTLQDLLMENDSAVTFKENSRFANNIGS</sequence>
<name>A0A564Z475_HYMDI</name>
<proteinExistence type="predicted"/>
<dbReference type="InterPro" id="IPR010920">
    <property type="entry name" value="LSM_dom_sf"/>
</dbReference>
<dbReference type="Pfam" id="PF12701">
    <property type="entry name" value="LSM14"/>
    <property type="match status" value="1"/>
</dbReference>
<organism evidence="2 3">
    <name type="scientific">Hymenolepis diminuta</name>
    <name type="common">Rat tapeworm</name>
    <dbReference type="NCBI Taxonomy" id="6216"/>
    <lineage>
        <taxon>Eukaryota</taxon>
        <taxon>Metazoa</taxon>
        <taxon>Spiralia</taxon>
        <taxon>Lophotrochozoa</taxon>
        <taxon>Platyhelminthes</taxon>
        <taxon>Cestoda</taxon>
        <taxon>Eucestoda</taxon>
        <taxon>Cyclophyllidea</taxon>
        <taxon>Hymenolepididae</taxon>
        <taxon>Hymenolepis</taxon>
    </lineage>
</organism>
<evidence type="ECO:0000313" key="2">
    <source>
        <dbReference type="EMBL" id="VUZ54305.1"/>
    </source>
</evidence>
<dbReference type="Proteomes" id="UP000321570">
    <property type="component" value="Unassembled WGS sequence"/>
</dbReference>
<reference evidence="2 3" key="1">
    <citation type="submission" date="2019-07" db="EMBL/GenBank/DDBJ databases">
        <authorList>
            <person name="Jastrzebski P J."/>
            <person name="Paukszto L."/>
            <person name="Jastrzebski P J."/>
        </authorList>
    </citation>
    <scope>NUCLEOTIDE SEQUENCE [LARGE SCALE GENOMIC DNA]</scope>
    <source>
        <strain evidence="2 3">WMS-il1</strain>
    </source>
</reference>
<protein>
    <recommendedName>
        <fullName evidence="1">Lsm14-like N-terminal domain-containing protein</fullName>
    </recommendedName>
</protein>
<dbReference type="Gene3D" id="2.30.30.100">
    <property type="match status" value="1"/>
</dbReference>
<dbReference type="SMART" id="SM01271">
    <property type="entry name" value="LSM14"/>
    <property type="match status" value="1"/>
</dbReference>
<evidence type="ECO:0000313" key="3">
    <source>
        <dbReference type="Proteomes" id="UP000321570"/>
    </source>
</evidence>